<dbReference type="OrthoDB" id="514167at2759"/>
<dbReference type="PANTHER" id="PTHR15924">
    <property type="entry name" value="CLE"/>
    <property type="match status" value="1"/>
</dbReference>
<dbReference type="Pfam" id="PF10036">
    <property type="entry name" value="RLL"/>
    <property type="match status" value="1"/>
</dbReference>
<dbReference type="InterPro" id="IPR019265">
    <property type="entry name" value="RTRAF"/>
</dbReference>
<gene>
    <name evidence="1" type="ORF">PHAECO_LOCUS7885</name>
</gene>
<dbReference type="Proteomes" id="UP001153737">
    <property type="component" value="Chromosome 4"/>
</dbReference>
<protein>
    <recommendedName>
        <fullName evidence="3">RNA transcription, translation and transport factor protein</fullName>
    </recommendedName>
</protein>
<proteinExistence type="predicted"/>
<dbReference type="AlphaFoldDB" id="A0A9P0GQT0"/>
<keyword evidence="2" id="KW-1185">Reference proteome</keyword>
<sequence length="246" mass="27861">MSKRLLNALEYPQVDSLDLNDENTFRKVIAWTEMNRIQRAPPNIVNILKNINARDWQEVYTDYKDRMGCPALSSKLEELHWLLGYAVQLETQKNRNVYLKHAVENLQSTNVVPSVVAENLLDKLDFRCKEFADGINELAKTLKTAPHPDPFVTLKAVRKVITKRLAPDCVANPQNYILTGTPFPIQDADLGFDLNNATLNQAAKILRMLYIQDLRDLQTKANELIVAVQGVTANPKTDTKLGQVGY</sequence>
<accession>A0A9P0GQT0</accession>
<evidence type="ECO:0000313" key="1">
    <source>
        <dbReference type="EMBL" id="CAH1162939.1"/>
    </source>
</evidence>
<name>A0A9P0GQT0_PHACE</name>
<reference evidence="1" key="1">
    <citation type="submission" date="2022-01" db="EMBL/GenBank/DDBJ databases">
        <authorList>
            <person name="King R."/>
        </authorList>
    </citation>
    <scope>NUCLEOTIDE SEQUENCE</scope>
</reference>
<evidence type="ECO:0008006" key="3">
    <source>
        <dbReference type="Google" id="ProtNLM"/>
    </source>
</evidence>
<evidence type="ECO:0000313" key="2">
    <source>
        <dbReference type="Proteomes" id="UP001153737"/>
    </source>
</evidence>
<reference evidence="1" key="2">
    <citation type="submission" date="2022-10" db="EMBL/GenBank/DDBJ databases">
        <authorList>
            <consortium name="ENA_rothamsted_submissions"/>
            <consortium name="culmorum"/>
            <person name="King R."/>
        </authorList>
    </citation>
    <scope>NUCLEOTIDE SEQUENCE</scope>
</reference>
<dbReference type="EMBL" id="OU896710">
    <property type="protein sequence ID" value="CAH1162939.1"/>
    <property type="molecule type" value="Genomic_DNA"/>
</dbReference>
<organism evidence="1 2">
    <name type="scientific">Phaedon cochleariae</name>
    <name type="common">Mustard beetle</name>
    <dbReference type="NCBI Taxonomy" id="80249"/>
    <lineage>
        <taxon>Eukaryota</taxon>
        <taxon>Metazoa</taxon>
        <taxon>Ecdysozoa</taxon>
        <taxon>Arthropoda</taxon>
        <taxon>Hexapoda</taxon>
        <taxon>Insecta</taxon>
        <taxon>Pterygota</taxon>
        <taxon>Neoptera</taxon>
        <taxon>Endopterygota</taxon>
        <taxon>Coleoptera</taxon>
        <taxon>Polyphaga</taxon>
        <taxon>Cucujiformia</taxon>
        <taxon>Chrysomeloidea</taxon>
        <taxon>Chrysomelidae</taxon>
        <taxon>Chrysomelinae</taxon>
        <taxon>Chrysomelini</taxon>
        <taxon>Phaedon</taxon>
    </lineage>
</organism>